<dbReference type="Proteomes" id="UP000193749">
    <property type="component" value="Unassembled WGS sequence"/>
</dbReference>
<dbReference type="AlphaFoldDB" id="A0A1X1ETT0"/>
<evidence type="ECO:0000256" key="1">
    <source>
        <dbReference type="ARBA" id="ARBA00022490"/>
    </source>
</evidence>
<keyword evidence="3" id="KW-0560">Oxidoreductase</keyword>
<evidence type="ECO:0000313" key="7">
    <source>
        <dbReference type="Proteomes" id="UP000193749"/>
    </source>
</evidence>
<dbReference type="Gene3D" id="3.40.50.720">
    <property type="entry name" value="NAD(P)-binding Rossmann-like Domain"/>
    <property type="match status" value="2"/>
</dbReference>
<evidence type="ECO:0000259" key="5">
    <source>
        <dbReference type="Pfam" id="PF02826"/>
    </source>
</evidence>
<protein>
    <submittedName>
        <fullName evidence="6">Bifunctional glyoxylate/hydroxypyruvate reductase A</fullName>
    </submittedName>
</protein>
<dbReference type="GO" id="GO:0051287">
    <property type="term" value="F:NAD binding"/>
    <property type="evidence" value="ECO:0007669"/>
    <property type="project" value="InterPro"/>
</dbReference>
<dbReference type="SUPFAM" id="SSF51735">
    <property type="entry name" value="NAD(P)-binding Rossmann-fold domains"/>
    <property type="match status" value="1"/>
</dbReference>
<dbReference type="PANTHER" id="PTHR43333">
    <property type="entry name" value="2-HACID_DH_C DOMAIN-CONTAINING PROTEIN"/>
    <property type="match status" value="1"/>
</dbReference>
<evidence type="ECO:0000256" key="4">
    <source>
        <dbReference type="ARBA" id="ARBA00023027"/>
    </source>
</evidence>
<dbReference type="InterPro" id="IPR006140">
    <property type="entry name" value="D-isomer_DH_NAD-bd"/>
</dbReference>
<dbReference type="EMBL" id="MLJI01000001">
    <property type="protein sequence ID" value="ORM93303.1"/>
    <property type="molecule type" value="Genomic_DNA"/>
</dbReference>
<gene>
    <name evidence="6" type="primary">ghrA</name>
    <name evidence="6" type="ORF">HA50_08070</name>
</gene>
<evidence type="ECO:0000313" key="6">
    <source>
        <dbReference type="EMBL" id="ORM93303.1"/>
    </source>
</evidence>
<keyword evidence="7" id="KW-1185">Reference proteome</keyword>
<organism evidence="6 7">
    <name type="scientific">Pantoea cypripedii</name>
    <name type="common">Pectobacterium cypripedii</name>
    <name type="synonym">Erwinia cypripedii</name>
    <dbReference type="NCBI Taxonomy" id="55209"/>
    <lineage>
        <taxon>Bacteria</taxon>
        <taxon>Pseudomonadati</taxon>
        <taxon>Pseudomonadota</taxon>
        <taxon>Gammaproteobacteria</taxon>
        <taxon>Enterobacterales</taxon>
        <taxon>Erwiniaceae</taxon>
        <taxon>Pantoea</taxon>
    </lineage>
</organism>
<dbReference type="GO" id="GO:0016616">
    <property type="term" value="F:oxidoreductase activity, acting on the CH-OH group of donors, NAD or NADP as acceptor"/>
    <property type="evidence" value="ECO:0007669"/>
    <property type="project" value="UniProtKB-ARBA"/>
</dbReference>
<keyword evidence="1" id="KW-0963">Cytoplasm</keyword>
<dbReference type="InterPro" id="IPR036291">
    <property type="entry name" value="NAD(P)-bd_dom_sf"/>
</dbReference>
<keyword evidence="2" id="KW-0521">NADP</keyword>
<name>A0A1X1ETT0_PANCY</name>
<dbReference type="InterPro" id="IPR029753">
    <property type="entry name" value="D-isomer_DH_CS"/>
</dbReference>
<dbReference type="Pfam" id="PF02826">
    <property type="entry name" value="2-Hacid_dh_C"/>
    <property type="match status" value="1"/>
</dbReference>
<dbReference type="CDD" id="cd12164">
    <property type="entry name" value="GDH_like_2"/>
    <property type="match status" value="1"/>
</dbReference>
<sequence length="312" mass="34612">MEIIWYHPSIDPESWLSGLQQRLPQAQVRYWQPGDNAPADYAVVRSPPVEMLSGRALKGVFGMGAGVDEILNQVQLHPHMLGDNVPLFRLEDTGMAQQMQEYATWCVLGWFRRFADYQRLQQQAQWQQLDGYTRENFTIGILGAGVLGSSVAQSLVQWGFPVRCWSRSPKSLAGIETFYGADQLAAFLDGTQVLIDLLPATPQTTHLIDKKLFACLPQGAFFLNIARGAHVVEDDLLAALNSGQLAAATLDVFQTEPLPADHPLWSHPHVTITPHNAAMTLPQETMDYIADAILKLEQGLPAPGLVDRQRGY</sequence>
<reference evidence="6 7" key="1">
    <citation type="journal article" date="2017" name="Antonie Van Leeuwenhoek">
        <title>Phylogenomic resolution of the bacterial genus Pantoea and its relationship with Erwinia and Tatumella.</title>
        <authorList>
            <person name="Palmer M."/>
            <person name="Steenkamp E.T."/>
            <person name="Coetzee M.P."/>
            <person name="Chan W.Y."/>
            <person name="van Zyl E."/>
            <person name="De Maayer P."/>
            <person name="Coutinho T.A."/>
            <person name="Blom J."/>
            <person name="Smits T.H."/>
            <person name="Duffy B."/>
            <person name="Venter S.N."/>
        </authorList>
    </citation>
    <scope>NUCLEOTIDE SEQUENCE [LARGE SCALE GENOMIC DNA]</scope>
    <source>
        <strain evidence="6 7">LMG 2657</strain>
    </source>
</reference>
<comment type="caution">
    <text evidence="6">The sequence shown here is derived from an EMBL/GenBank/DDBJ whole genome shotgun (WGS) entry which is preliminary data.</text>
</comment>
<dbReference type="NCBIfam" id="NF012013">
    <property type="entry name" value="PRK15469.1"/>
    <property type="match status" value="1"/>
</dbReference>
<dbReference type="RefSeq" id="WP_084873956.1">
    <property type="nucleotide sequence ID" value="NZ_JAGGMY010000001.1"/>
</dbReference>
<accession>A0A1X1ETT0</accession>
<keyword evidence="6" id="KW-0670">Pyruvate</keyword>
<proteinExistence type="predicted"/>
<keyword evidence="4" id="KW-0520">NAD</keyword>
<feature type="domain" description="D-isomer specific 2-hydroxyacid dehydrogenase NAD-binding" evidence="5">
    <location>
        <begin position="106"/>
        <end position="277"/>
    </location>
</feature>
<dbReference type="PROSITE" id="PS00671">
    <property type="entry name" value="D_2_HYDROXYACID_DH_3"/>
    <property type="match status" value="1"/>
</dbReference>
<evidence type="ECO:0000256" key="2">
    <source>
        <dbReference type="ARBA" id="ARBA00022857"/>
    </source>
</evidence>
<evidence type="ECO:0000256" key="3">
    <source>
        <dbReference type="ARBA" id="ARBA00023002"/>
    </source>
</evidence>
<dbReference type="OrthoDB" id="9787219at2"/>
<dbReference type="FunFam" id="3.40.50.720:FF:000110">
    <property type="entry name" value="Glyoxylate/hydroxypyruvate reductase A"/>
    <property type="match status" value="1"/>
</dbReference>
<dbReference type="PANTHER" id="PTHR43333:SF1">
    <property type="entry name" value="D-ISOMER SPECIFIC 2-HYDROXYACID DEHYDROGENASE NAD-BINDING DOMAIN-CONTAINING PROTEIN"/>
    <property type="match status" value="1"/>
</dbReference>
<dbReference type="STRING" id="55209.HA50_08070"/>